<comment type="caution">
    <text evidence="2">The sequence shown here is derived from an EMBL/GenBank/DDBJ whole genome shotgun (WGS) entry which is preliminary data.</text>
</comment>
<organism evidence="2 3">
    <name type="scientific">Eumeta variegata</name>
    <name type="common">Bagworm moth</name>
    <name type="synonym">Eumeta japonica</name>
    <dbReference type="NCBI Taxonomy" id="151549"/>
    <lineage>
        <taxon>Eukaryota</taxon>
        <taxon>Metazoa</taxon>
        <taxon>Ecdysozoa</taxon>
        <taxon>Arthropoda</taxon>
        <taxon>Hexapoda</taxon>
        <taxon>Insecta</taxon>
        <taxon>Pterygota</taxon>
        <taxon>Neoptera</taxon>
        <taxon>Endopterygota</taxon>
        <taxon>Lepidoptera</taxon>
        <taxon>Glossata</taxon>
        <taxon>Ditrysia</taxon>
        <taxon>Tineoidea</taxon>
        <taxon>Psychidae</taxon>
        <taxon>Oiketicinae</taxon>
        <taxon>Eumeta</taxon>
    </lineage>
</organism>
<evidence type="ECO:0000313" key="2">
    <source>
        <dbReference type="EMBL" id="GBP65546.1"/>
    </source>
</evidence>
<name>A0A4C1XNP2_EUMVA</name>
<accession>A0A4C1XNP2</accession>
<dbReference type="Proteomes" id="UP000299102">
    <property type="component" value="Unassembled WGS sequence"/>
</dbReference>
<keyword evidence="3" id="KW-1185">Reference proteome</keyword>
<dbReference type="EMBL" id="BGZK01000932">
    <property type="protein sequence ID" value="GBP65546.1"/>
    <property type="molecule type" value="Genomic_DNA"/>
</dbReference>
<sequence>MAVNVGRPRDPVESSCARHSSPNTHVQITHEDENRYLQLLYTLPPDLRHTDLVRAIFETATSKTPSSVESHAADDCGGQMVRPFPLLYYLAPLYEPPHRGCLLPSDLLSPLLARKRRPPTDANKGRRAQQPLCTSNYLHQLPAAYLALGKVLSRFAAMALPPLNISDLTI</sequence>
<dbReference type="AlphaFoldDB" id="A0A4C1XNP2"/>
<gene>
    <name evidence="2" type="ORF">EVAR_87522_1</name>
</gene>
<evidence type="ECO:0000256" key="1">
    <source>
        <dbReference type="SAM" id="MobiDB-lite"/>
    </source>
</evidence>
<evidence type="ECO:0000313" key="3">
    <source>
        <dbReference type="Proteomes" id="UP000299102"/>
    </source>
</evidence>
<reference evidence="2 3" key="1">
    <citation type="journal article" date="2019" name="Commun. Biol.">
        <title>The bagworm genome reveals a unique fibroin gene that provides high tensile strength.</title>
        <authorList>
            <person name="Kono N."/>
            <person name="Nakamura H."/>
            <person name="Ohtoshi R."/>
            <person name="Tomita M."/>
            <person name="Numata K."/>
            <person name="Arakawa K."/>
        </authorList>
    </citation>
    <scope>NUCLEOTIDE SEQUENCE [LARGE SCALE GENOMIC DNA]</scope>
</reference>
<proteinExistence type="predicted"/>
<feature type="region of interest" description="Disordered" evidence="1">
    <location>
        <begin position="1"/>
        <end position="24"/>
    </location>
</feature>
<protein>
    <submittedName>
        <fullName evidence="2">Uncharacterized protein</fullName>
    </submittedName>
</protein>